<keyword evidence="2" id="KW-0804">Transcription</keyword>
<evidence type="ECO:0000256" key="1">
    <source>
        <dbReference type="ARBA" id="ARBA00023015"/>
    </source>
</evidence>
<keyword evidence="1" id="KW-0805">Transcription regulation</keyword>
<sequence length="434" mass="47448">MLPATAVPPHPLNTLDRIAFYKSVREKRKQLQLNHLTNGKDNESSSTENAFLTQMLQASSNSAASTSISSSLSIPSLLRKGDFSPITSSHRTASSSTLTNILPALLNGTLQSPRALSPPSSGATANAANLNSPTSTNTTDTLVDIKASTSLPVSPIASIHNNNNPSESSNDHTVVTATCSPPRCRPIPSNIRYPSSSSSTSPSGSPSCVSPSKSNNMESVNEYVCIPKKLMPVIGARINDWLERNVNFALSLPVIQETIDNDRDKFALLSRIWHRLLIISMIENSFEIYVTKDLQIPSDVSSTTSSHLPTENDVKQIELLITRGKTLEIDEIGFNLIREVIIYKEGKTLFENSSADSFEKAECHAQSRLTTWCSSRVKYSKIVFFLCNIYQVKEDIFERLFCAGSMHQSTPIHTYLERLLASASSSSSSSMDDA</sequence>
<evidence type="ECO:0008006" key="7">
    <source>
        <dbReference type="Google" id="ProtNLM"/>
    </source>
</evidence>
<comment type="caution">
    <text evidence="5">The sequence shown here is derived from an EMBL/GenBank/DDBJ whole genome shotgun (WGS) entry which is preliminary data.</text>
</comment>
<feature type="region of interest" description="Disordered" evidence="4">
    <location>
        <begin position="110"/>
        <end position="139"/>
    </location>
</feature>
<dbReference type="EMBL" id="CAJOBJ010000486">
    <property type="protein sequence ID" value="CAF3825817.1"/>
    <property type="molecule type" value="Genomic_DNA"/>
</dbReference>
<feature type="compositionally biased region" description="Polar residues" evidence="4">
    <location>
        <begin position="159"/>
        <end position="179"/>
    </location>
</feature>
<keyword evidence="3" id="KW-0675">Receptor</keyword>
<feature type="region of interest" description="Disordered" evidence="4">
    <location>
        <begin position="154"/>
        <end position="215"/>
    </location>
</feature>
<evidence type="ECO:0000256" key="2">
    <source>
        <dbReference type="ARBA" id="ARBA00023163"/>
    </source>
</evidence>
<feature type="compositionally biased region" description="Low complexity" evidence="4">
    <location>
        <begin position="188"/>
        <end position="214"/>
    </location>
</feature>
<dbReference type="Proteomes" id="UP000681720">
    <property type="component" value="Unassembled WGS sequence"/>
</dbReference>
<gene>
    <name evidence="5" type="ORF">GIL414_LOCUS2497</name>
</gene>
<evidence type="ECO:0000256" key="3">
    <source>
        <dbReference type="ARBA" id="ARBA00023170"/>
    </source>
</evidence>
<reference evidence="5" key="1">
    <citation type="submission" date="2021-02" db="EMBL/GenBank/DDBJ databases">
        <authorList>
            <person name="Nowell W R."/>
        </authorList>
    </citation>
    <scope>NUCLEOTIDE SEQUENCE</scope>
</reference>
<name>A0A8S2JUI0_9BILA</name>
<protein>
    <recommendedName>
        <fullName evidence="7">NR LBD domain-containing protein</fullName>
    </recommendedName>
</protein>
<dbReference type="Gene3D" id="1.10.565.10">
    <property type="entry name" value="Retinoid X Receptor"/>
    <property type="match status" value="1"/>
</dbReference>
<organism evidence="5 6">
    <name type="scientific">Rotaria magnacalcarata</name>
    <dbReference type="NCBI Taxonomy" id="392030"/>
    <lineage>
        <taxon>Eukaryota</taxon>
        <taxon>Metazoa</taxon>
        <taxon>Spiralia</taxon>
        <taxon>Gnathifera</taxon>
        <taxon>Rotifera</taxon>
        <taxon>Eurotatoria</taxon>
        <taxon>Bdelloidea</taxon>
        <taxon>Philodinida</taxon>
        <taxon>Philodinidae</taxon>
        <taxon>Rotaria</taxon>
    </lineage>
</organism>
<dbReference type="InterPro" id="IPR035500">
    <property type="entry name" value="NHR-like_dom_sf"/>
</dbReference>
<accession>A0A8S2JUI0</accession>
<proteinExistence type="predicted"/>
<evidence type="ECO:0000256" key="4">
    <source>
        <dbReference type="SAM" id="MobiDB-lite"/>
    </source>
</evidence>
<evidence type="ECO:0000313" key="6">
    <source>
        <dbReference type="Proteomes" id="UP000681720"/>
    </source>
</evidence>
<dbReference type="AlphaFoldDB" id="A0A8S2JUI0"/>
<evidence type="ECO:0000313" key="5">
    <source>
        <dbReference type="EMBL" id="CAF3825817.1"/>
    </source>
</evidence>